<dbReference type="CDD" id="cd06278">
    <property type="entry name" value="PBP1_LacI-like"/>
    <property type="match status" value="1"/>
</dbReference>
<dbReference type="SUPFAM" id="SSF47413">
    <property type="entry name" value="lambda repressor-like DNA-binding domains"/>
    <property type="match status" value="1"/>
</dbReference>
<evidence type="ECO:0000313" key="7">
    <source>
        <dbReference type="Proteomes" id="UP000519897"/>
    </source>
</evidence>
<keyword evidence="7" id="KW-1185">Reference proteome</keyword>
<evidence type="ECO:0000259" key="5">
    <source>
        <dbReference type="PROSITE" id="PS50932"/>
    </source>
</evidence>
<keyword evidence="2" id="KW-0805">Transcription regulation</keyword>
<dbReference type="InterPro" id="IPR000843">
    <property type="entry name" value="HTH_LacI"/>
</dbReference>
<dbReference type="InterPro" id="IPR046335">
    <property type="entry name" value="LacI/GalR-like_sensor"/>
</dbReference>
<keyword evidence="3 6" id="KW-0238">DNA-binding</keyword>
<feature type="domain" description="HTH lacI-type" evidence="5">
    <location>
        <begin position="16"/>
        <end position="70"/>
    </location>
</feature>
<dbReference type="Proteomes" id="UP000519897">
    <property type="component" value="Unassembled WGS sequence"/>
</dbReference>
<evidence type="ECO:0000256" key="4">
    <source>
        <dbReference type="ARBA" id="ARBA00023163"/>
    </source>
</evidence>
<evidence type="ECO:0000256" key="3">
    <source>
        <dbReference type="ARBA" id="ARBA00023125"/>
    </source>
</evidence>
<dbReference type="GO" id="GO:0003700">
    <property type="term" value="F:DNA-binding transcription factor activity"/>
    <property type="evidence" value="ECO:0007669"/>
    <property type="project" value="TreeGrafter"/>
</dbReference>
<dbReference type="InterPro" id="IPR028082">
    <property type="entry name" value="Peripla_BP_I"/>
</dbReference>
<dbReference type="SUPFAM" id="SSF53822">
    <property type="entry name" value="Periplasmic binding protein-like I"/>
    <property type="match status" value="1"/>
</dbReference>
<dbReference type="PANTHER" id="PTHR30146:SF95">
    <property type="entry name" value="RIBOSE OPERON REPRESSOR"/>
    <property type="match status" value="1"/>
</dbReference>
<dbReference type="PROSITE" id="PS50932">
    <property type="entry name" value="HTH_LACI_2"/>
    <property type="match status" value="1"/>
</dbReference>
<dbReference type="PANTHER" id="PTHR30146">
    <property type="entry name" value="LACI-RELATED TRANSCRIPTIONAL REPRESSOR"/>
    <property type="match status" value="1"/>
</dbReference>
<proteinExistence type="predicted"/>
<dbReference type="Gene3D" id="3.40.50.2300">
    <property type="match status" value="2"/>
</dbReference>
<dbReference type="EMBL" id="JACIEC010000006">
    <property type="protein sequence ID" value="MBB4145253.1"/>
    <property type="molecule type" value="Genomic_DNA"/>
</dbReference>
<dbReference type="Gene3D" id="1.10.260.40">
    <property type="entry name" value="lambda repressor-like DNA-binding domains"/>
    <property type="match status" value="1"/>
</dbReference>
<dbReference type="InterPro" id="IPR010982">
    <property type="entry name" value="Lambda_DNA-bd_dom_sf"/>
</dbReference>
<sequence>MAEKNGTDEMELPRFISAHEVAQRAGVSRSAVSRTFTHGASVSPATREKVLRAAEELGYQVNDLARGLLANRSQLIGMIASDAETPFRSQQIAALSRLLIESGRVPVLITTDQTEAGRASHATLLRYRAEATIILSGMPSKAFVDLAQRNGQPLIAVGRSEVGPDHIRINNALAAETAVDLFAARGMRRIGLVTSAVGSPNLVEREEAYTRKARDLGLEVHVERAERTNYDGGTLAASLLLTKERKIEGVFCVNDLMAFGLMDYARDMLGLSIPADLSVIGLDDVPQARWGAYRLTTFQQNAERQAREILQVLEQRLKEPTAAPIVSQLDLPLVVRETVRPLPGKKPEPSKGNEAE</sequence>
<dbReference type="CDD" id="cd01392">
    <property type="entry name" value="HTH_LacI"/>
    <property type="match status" value="1"/>
</dbReference>
<comment type="caution">
    <text evidence="6">The sequence shown here is derived from an EMBL/GenBank/DDBJ whole genome shotgun (WGS) entry which is preliminary data.</text>
</comment>
<accession>A0A7W6LKW7</accession>
<organism evidence="6 7">
    <name type="scientific">Rhizobium rhizoryzae</name>
    <dbReference type="NCBI Taxonomy" id="451876"/>
    <lineage>
        <taxon>Bacteria</taxon>
        <taxon>Pseudomonadati</taxon>
        <taxon>Pseudomonadota</taxon>
        <taxon>Alphaproteobacteria</taxon>
        <taxon>Hyphomicrobiales</taxon>
        <taxon>Rhizobiaceae</taxon>
        <taxon>Rhizobium/Agrobacterium group</taxon>
        <taxon>Rhizobium</taxon>
    </lineage>
</organism>
<evidence type="ECO:0000256" key="1">
    <source>
        <dbReference type="ARBA" id="ARBA00022491"/>
    </source>
</evidence>
<dbReference type="SMART" id="SM00354">
    <property type="entry name" value="HTH_LACI"/>
    <property type="match status" value="1"/>
</dbReference>
<keyword evidence="1" id="KW-0678">Repressor</keyword>
<reference evidence="6 7" key="1">
    <citation type="submission" date="2020-08" db="EMBL/GenBank/DDBJ databases">
        <title>Genomic Encyclopedia of Type Strains, Phase IV (KMG-IV): sequencing the most valuable type-strain genomes for metagenomic binning, comparative biology and taxonomic classification.</title>
        <authorList>
            <person name="Goeker M."/>
        </authorList>
    </citation>
    <scope>NUCLEOTIDE SEQUENCE [LARGE SCALE GENOMIC DNA]</scope>
    <source>
        <strain evidence="6 7">DSM 29514</strain>
    </source>
</reference>
<evidence type="ECO:0000256" key="2">
    <source>
        <dbReference type="ARBA" id="ARBA00023015"/>
    </source>
</evidence>
<dbReference type="GO" id="GO:0000976">
    <property type="term" value="F:transcription cis-regulatory region binding"/>
    <property type="evidence" value="ECO:0007669"/>
    <property type="project" value="TreeGrafter"/>
</dbReference>
<gene>
    <name evidence="6" type="ORF">GGQ72_003816</name>
</gene>
<evidence type="ECO:0000313" key="6">
    <source>
        <dbReference type="EMBL" id="MBB4145253.1"/>
    </source>
</evidence>
<dbReference type="RefSeq" id="WP_165132044.1">
    <property type="nucleotide sequence ID" value="NZ_CP049249.1"/>
</dbReference>
<keyword evidence="4" id="KW-0804">Transcription</keyword>
<name>A0A7W6LKW7_9HYPH</name>
<dbReference type="AlphaFoldDB" id="A0A7W6LKW7"/>
<protein>
    <submittedName>
        <fullName evidence="6">DNA-binding LacI/PurR family transcriptional regulator</fullName>
    </submittedName>
</protein>
<dbReference type="Pfam" id="PF13377">
    <property type="entry name" value="Peripla_BP_3"/>
    <property type="match status" value="1"/>
</dbReference>
<dbReference type="Pfam" id="PF00356">
    <property type="entry name" value="LacI"/>
    <property type="match status" value="1"/>
</dbReference>